<dbReference type="EMBL" id="GBXI01008922">
    <property type="protein sequence ID" value="JAD05370.1"/>
    <property type="molecule type" value="Transcribed_RNA"/>
</dbReference>
<dbReference type="Pfam" id="PF00328">
    <property type="entry name" value="His_Phos_2"/>
    <property type="match status" value="1"/>
</dbReference>
<evidence type="ECO:0000256" key="15">
    <source>
        <dbReference type="ARBA" id="ARBA00043832"/>
    </source>
</evidence>
<dbReference type="GO" id="GO:0003993">
    <property type="term" value="F:acid phosphatase activity"/>
    <property type="evidence" value="ECO:0007669"/>
    <property type="project" value="TreeGrafter"/>
</dbReference>
<evidence type="ECO:0000256" key="4">
    <source>
        <dbReference type="ARBA" id="ARBA00013040"/>
    </source>
</evidence>
<evidence type="ECO:0000256" key="11">
    <source>
        <dbReference type="ARBA" id="ARBA00031642"/>
    </source>
</evidence>
<dbReference type="AlphaFoldDB" id="A0A0A1X3Q6"/>
<evidence type="ECO:0000256" key="7">
    <source>
        <dbReference type="ARBA" id="ARBA00022729"/>
    </source>
</evidence>
<dbReference type="PANTHER" id="PTHR20963">
    <property type="entry name" value="MULTIPLE INOSITOL POLYPHOSPHATE PHOSPHATASE-RELATED"/>
    <property type="match status" value="1"/>
</dbReference>
<dbReference type="InterPro" id="IPR016274">
    <property type="entry name" value="Histidine_acid_Pase_euk"/>
</dbReference>
<evidence type="ECO:0000256" key="6">
    <source>
        <dbReference type="ARBA" id="ARBA00022475"/>
    </source>
</evidence>
<keyword evidence="8" id="KW-0378">Hydrolase</keyword>
<name>A0A0A1X3Q6_ZEUCU</name>
<dbReference type="PIRSF" id="PIRSF000894">
    <property type="entry name" value="Acid_phosphatase"/>
    <property type="match status" value="1"/>
</dbReference>
<evidence type="ECO:0000256" key="3">
    <source>
        <dbReference type="ARBA" id="ARBA00012976"/>
    </source>
</evidence>
<evidence type="ECO:0000256" key="10">
    <source>
        <dbReference type="ARBA" id="ARBA00023180"/>
    </source>
</evidence>
<dbReference type="EC" id="3.1.3.80" evidence="3"/>
<dbReference type="Gene3D" id="3.40.50.1240">
    <property type="entry name" value="Phosphoglycerate mutase-like"/>
    <property type="match status" value="1"/>
</dbReference>
<evidence type="ECO:0000256" key="1">
    <source>
        <dbReference type="ARBA" id="ARBA00004236"/>
    </source>
</evidence>
<evidence type="ECO:0000256" key="2">
    <source>
        <dbReference type="ARBA" id="ARBA00008422"/>
    </source>
</evidence>
<dbReference type="GO" id="GO:0005886">
    <property type="term" value="C:plasma membrane"/>
    <property type="evidence" value="ECO:0007669"/>
    <property type="project" value="UniProtKB-SubCell"/>
</dbReference>
<feature type="disulfide bond" evidence="16">
    <location>
        <begin position="266"/>
        <end position="281"/>
    </location>
</feature>
<evidence type="ECO:0000256" key="17">
    <source>
        <dbReference type="SAM" id="SignalP"/>
    </source>
</evidence>
<comment type="catalytic activity">
    <reaction evidence="13">
        <text>1D-myo-inositol 1,2,4,5,6-pentakisphosphate + H2O = 1D-myo-inositol 1,2,5,6-tetrakisphosphate + phosphate</text>
        <dbReference type="Rhea" id="RHEA:77115"/>
        <dbReference type="ChEBI" id="CHEBI:15377"/>
        <dbReference type="ChEBI" id="CHEBI:43474"/>
        <dbReference type="ChEBI" id="CHEBI:57798"/>
        <dbReference type="ChEBI" id="CHEBI:195535"/>
        <dbReference type="EC" id="3.1.3.62"/>
    </reaction>
    <physiologicalReaction direction="left-to-right" evidence="13">
        <dbReference type="Rhea" id="RHEA:77116"/>
    </physiologicalReaction>
</comment>
<dbReference type="FunFam" id="3.40.50.1240:FF:000014">
    <property type="entry name" value="Multiple inositol polyphosphate phosphatase 1"/>
    <property type="match status" value="1"/>
</dbReference>
<evidence type="ECO:0000256" key="5">
    <source>
        <dbReference type="ARBA" id="ARBA00018097"/>
    </source>
</evidence>
<evidence type="ECO:0000256" key="8">
    <source>
        <dbReference type="ARBA" id="ARBA00022801"/>
    </source>
</evidence>
<evidence type="ECO:0000256" key="9">
    <source>
        <dbReference type="ARBA" id="ARBA00023136"/>
    </source>
</evidence>
<comment type="catalytic activity">
    <reaction evidence="14">
        <text>1D-myo-inositol hexakisphosphate + H2O = 1D-myo-inositol 1,2,4,5,6-pentakisphosphate + phosphate</text>
        <dbReference type="Rhea" id="RHEA:16989"/>
        <dbReference type="ChEBI" id="CHEBI:15377"/>
        <dbReference type="ChEBI" id="CHEBI:43474"/>
        <dbReference type="ChEBI" id="CHEBI:57798"/>
        <dbReference type="ChEBI" id="CHEBI:58130"/>
        <dbReference type="EC" id="3.1.3.62"/>
    </reaction>
    <physiologicalReaction direction="left-to-right" evidence="14">
        <dbReference type="Rhea" id="RHEA:16990"/>
    </physiologicalReaction>
</comment>
<feature type="disulfide bond" evidence="16">
    <location>
        <begin position="60"/>
        <end position="391"/>
    </location>
</feature>
<sequence length="465" mass="53928">MKFLLTALLLSCLHICVHSQDDYCFGKDKERPQTRHFTSKTAYQIIKGTNMVKQYLVPGCKPTKIWILHRHGTRLPTVKTIKAAPKLEKLRDEIVKNYRIRRTKPDTNALCLEDLTLLSMWKWNASITFDQEEYLTQQGYEDLRGTAKTYQRFYGDVLTKNYNNSHYKFRHTDTQRTTESFNAFVEGLFGVNNNVQPEPIPEQDLLLRPYDYCESWKSHDYSGVNSESYKFKHSAIWNKTIGEISKRLGFQYSLESSDVELMWDMCRYEQAWQVDRISAWCAVITSEQVNILEYEDDMKYYYKLGYGFEENTRLNCRAAQDLLMHLNSRTTPNVVAYFAHTSGVQTLLAALGIAKDSTPLSAEGYNRTDYRWRTSNLDPFASNFVAVKYECNGKISDKVMFFLNQNAVEFDWCDGSLCDLPEVLKQYHSLYTTDCSNYYCADAGAGSIFTSLFLLLLSVVSYLML</sequence>
<feature type="disulfide bond" evidence="16">
    <location>
        <begin position="413"/>
        <end position="418"/>
    </location>
</feature>
<keyword evidence="6" id="KW-1003">Cell membrane</keyword>
<reference evidence="18" key="2">
    <citation type="journal article" date="2015" name="Gigascience">
        <title>Reconstructing a comprehensive transcriptome assembly of a white-pupal translocated strain of the pest fruit fly Bactrocera cucurbitae.</title>
        <authorList>
            <person name="Sim S.B."/>
            <person name="Calla B."/>
            <person name="Hall B."/>
            <person name="DeRego T."/>
            <person name="Geib S.M."/>
        </authorList>
    </citation>
    <scope>NUCLEOTIDE SEQUENCE</scope>
</reference>
<dbReference type="CDD" id="cd07061">
    <property type="entry name" value="HP_HAP_like"/>
    <property type="match status" value="1"/>
</dbReference>
<comment type="subcellular location">
    <subcellularLocation>
        <location evidence="1">Cell membrane</location>
    </subcellularLocation>
</comment>
<organism evidence="18">
    <name type="scientific">Zeugodacus cucurbitae</name>
    <name type="common">Melon fruit fly</name>
    <name type="synonym">Bactrocera cucurbitae</name>
    <dbReference type="NCBI Taxonomy" id="28588"/>
    <lineage>
        <taxon>Eukaryota</taxon>
        <taxon>Metazoa</taxon>
        <taxon>Ecdysozoa</taxon>
        <taxon>Arthropoda</taxon>
        <taxon>Hexapoda</taxon>
        <taxon>Insecta</taxon>
        <taxon>Pterygota</taxon>
        <taxon>Neoptera</taxon>
        <taxon>Endopterygota</taxon>
        <taxon>Diptera</taxon>
        <taxon>Brachycera</taxon>
        <taxon>Muscomorpha</taxon>
        <taxon>Tephritoidea</taxon>
        <taxon>Tephritidae</taxon>
        <taxon>Zeugodacus</taxon>
        <taxon>Zeugodacus</taxon>
    </lineage>
</organism>
<protein>
    <recommendedName>
        <fullName evidence="5">Multiple inositol polyphosphate phosphatase 1</fullName>
        <ecNumber evidence="4">3.1.3.62</ecNumber>
        <ecNumber evidence="3">3.1.3.80</ecNumber>
    </recommendedName>
    <alternativeName>
        <fullName evidence="11">2,3-bisphosphoglycerate 3-phosphatase</fullName>
    </alternativeName>
</protein>
<dbReference type="EC" id="3.1.3.62" evidence="4"/>
<evidence type="ECO:0000256" key="13">
    <source>
        <dbReference type="ARBA" id="ARBA00043671"/>
    </source>
</evidence>
<dbReference type="InterPro" id="IPR029033">
    <property type="entry name" value="His_PPase_superfam"/>
</dbReference>
<dbReference type="SUPFAM" id="SSF53254">
    <property type="entry name" value="Phosphoglycerate mutase-like"/>
    <property type="match status" value="1"/>
</dbReference>
<comment type="catalytic activity">
    <reaction evidence="12">
        <text>1D-myo-inositol 1,2,5,6-tetrakisphosphate + H2O = 1D-myo-inositol 1,2,6-trisphosphate + phosphate</text>
        <dbReference type="Rhea" id="RHEA:77119"/>
        <dbReference type="ChEBI" id="CHEBI:15377"/>
        <dbReference type="ChEBI" id="CHEBI:43474"/>
        <dbReference type="ChEBI" id="CHEBI:195535"/>
        <dbReference type="ChEBI" id="CHEBI:195537"/>
        <dbReference type="EC" id="3.1.3.62"/>
    </reaction>
    <physiologicalReaction direction="left-to-right" evidence="12">
        <dbReference type="Rhea" id="RHEA:77120"/>
    </physiologicalReaction>
</comment>
<dbReference type="GO" id="GO:0034417">
    <property type="term" value="F:bisphosphoglycerate 3-phosphatase activity"/>
    <property type="evidence" value="ECO:0007669"/>
    <property type="project" value="UniProtKB-EC"/>
</dbReference>
<dbReference type="GO" id="GO:0052745">
    <property type="term" value="F:inositol phosphate phosphatase activity"/>
    <property type="evidence" value="ECO:0007669"/>
    <property type="project" value="TreeGrafter"/>
</dbReference>
<proteinExistence type="inferred from homology"/>
<keyword evidence="16" id="KW-1015">Disulfide bond</keyword>
<keyword evidence="7 17" id="KW-0732">Signal</keyword>
<accession>A0A0A1X3Q6</accession>
<comment type="similarity">
    <text evidence="2">Belongs to the histidine acid phosphatase family. MINPP1 subfamily.</text>
</comment>
<keyword evidence="10" id="KW-0325">Glycoprotein</keyword>
<feature type="chain" id="PRO_5001982910" description="Multiple inositol polyphosphate phosphatase 1" evidence="17">
    <location>
        <begin position="20"/>
        <end position="465"/>
    </location>
</feature>
<comment type="catalytic activity">
    <reaction evidence="15">
        <text>(2R)-2,3-bisphosphoglycerate + H2O = (2R)-2-phosphoglycerate + phosphate</text>
        <dbReference type="Rhea" id="RHEA:27381"/>
        <dbReference type="ChEBI" id="CHEBI:15377"/>
        <dbReference type="ChEBI" id="CHEBI:43474"/>
        <dbReference type="ChEBI" id="CHEBI:58248"/>
        <dbReference type="ChEBI" id="CHEBI:58289"/>
        <dbReference type="EC" id="3.1.3.80"/>
    </reaction>
    <physiologicalReaction direction="left-to-right" evidence="15">
        <dbReference type="Rhea" id="RHEA:27382"/>
    </physiologicalReaction>
</comment>
<evidence type="ECO:0000256" key="12">
    <source>
        <dbReference type="ARBA" id="ARBA00043668"/>
    </source>
</evidence>
<evidence type="ECO:0000256" key="14">
    <source>
        <dbReference type="ARBA" id="ARBA00043691"/>
    </source>
</evidence>
<evidence type="ECO:0000313" key="18">
    <source>
        <dbReference type="EMBL" id="JAD05370.1"/>
    </source>
</evidence>
<evidence type="ECO:0000256" key="16">
    <source>
        <dbReference type="PIRSR" id="PIRSR000894-2"/>
    </source>
</evidence>
<keyword evidence="9" id="KW-0472">Membrane</keyword>
<dbReference type="InterPro" id="IPR000560">
    <property type="entry name" value="His_Pase_clade-2"/>
</dbReference>
<gene>
    <name evidence="18" type="primary">Minpp1</name>
    <name evidence="18" type="ORF">g.10930</name>
</gene>
<feature type="signal peptide" evidence="17">
    <location>
        <begin position="1"/>
        <end position="19"/>
    </location>
</feature>
<reference evidence="18" key="1">
    <citation type="submission" date="2014-11" db="EMBL/GenBank/DDBJ databases">
        <authorList>
            <person name="Geib S."/>
        </authorList>
    </citation>
    <scope>NUCLEOTIDE SEQUENCE</scope>
</reference>
<dbReference type="PANTHER" id="PTHR20963:SF8">
    <property type="entry name" value="MULTIPLE INOSITOL POLYPHOSPHATE PHOSPHATASE 1"/>
    <property type="match status" value="1"/>
</dbReference>